<dbReference type="GO" id="GO:0003676">
    <property type="term" value="F:nucleic acid binding"/>
    <property type="evidence" value="ECO:0007669"/>
    <property type="project" value="InterPro"/>
</dbReference>
<accession>A0A495RHA2</accession>
<dbReference type="NCBIfam" id="TIGR00252">
    <property type="entry name" value="YraN family protein"/>
    <property type="match status" value="1"/>
</dbReference>
<protein>
    <recommendedName>
        <fullName evidence="2">UPF0102 protein DES39_0007</fullName>
    </recommendedName>
</protein>
<evidence type="ECO:0000256" key="1">
    <source>
        <dbReference type="ARBA" id="ARBA00006738"/>
    </source>
</evidence>
<dbReference type="Proteomes" id="UP000278542">
    <property type="component" value="Unassembled WGS sequence"/>
</dbReference>
<sequence>MENKQQLGKYYEEQACQFLCQQGMRLVGKNSISRLGEVDLIMQDGMCLIFVEVRYRKNDVYGDAQSSITVVKQHKVINAAYSWMQKHDIDIETSEFRFDVIAITGRKLHWIKNAFSA</sequence>
<name>A0A495RHA2_9GAMM</name>
<keyword evidence="3" id="KW-0255">Endonuclease</keyword>
<dbReference type="HAMAP" id="MF_00048">
    <property type="entry name" value="UPF0102"/>
    <property type="match status" value="1"/>
</dbReference>
<dbReference type="AlphaFoldDB" id="A0A495RHA2"/>
<organism evidence="3 4">
    <name type="scientific">Orbus hercynius</name>
    <dbReference type="NCBI Taxonomy" id="593135"/>
    <lineage>
        <taxon>Bacteria</taxon>
        <taxon>Pseudomonadati</taxon>
        <taxon>Pseudomonadota</taxon>
        <taxon>Gammaproteobacteria</taxon>
        <taxon>Orbales</taxon>
        <taxon>Orbaceae</taxon>
        <taxon>Orbus</taxon>
    </lineage>
</organism>
<dbReference type="OrthoDB" id="9794876at2"/>
<comment type="caution">
    <text evidence="3">The sequence shown here is derived from an EMBL/GenBank/DDBJ whole genome shotgun (WGS) entry which is preliminary data.</text>
</comment>
<dbReference type="PANTHER" id="PTHR34039">
    <property type="entry name" value="UPF0102 PROTEIN YRAN"/>
    <property type="match status" value="1"/>
</dbReference>
<dbReference type="SUPFAM" id="SSF52980">
    <property type="entry name" value="Restriction endonuclease-like"/>
    <property type="match status" value="1"/>
</dbReference>
<dbReference type="PANTHER" id="PTHR34039:SF1">
    <property type="entry name" value="UPF0102 PROTEIN YRAN"/>
    <property type="match status" value="1"/>
</dbReference>
<dbReference type="InterPro" id="IPR011856">
    <property type="entry name" value="tRNA_endonuc-like_dom_sf"/>
</dbReference>
<dbReference type="Pfam" id="PF02021">
    <property type="entry name" value="UPF0102"/>
    <property type="match status" value="1"/>
</dbReference>
<keyword evidence="3" id="KW-0378">Hydrolase</keyword>
<proteinExistence type="inferred from homology"/>
<gene>
    <name evidence="3" type="ORF">DES39_0007</name>
</gene>
<dbReference type="Gene3D" id="3.40.1350.10">
    <property type="match status" value="1"/>
</dbReference>
<reference evidence="3 4" key="1">
    <citation type="submission" date="2018-10" db="EMBL/GenBank/DDBJ databases">
        <title>Genomic Encyclopedia of Type Strains, Phase IV (KMG-IV): sequencing the most valuable type-strain genomes for metagenomic binning, comparative biology and taxonomic classification.</title>
        <authorList>
            <person name="Goeker M."/>
        </authorList>
    </citation>
    <scope>NUCLEOTIDE SEQUENCE [LARGE SCALE GENOMIC DNA]</scope>
    <source>
        <strain evidence="3 4">DSM 22228</strain>
    </source>
</reference>
<dbReference type="RefSeq" id="WP_121143739.1">
    <property type="nucleotide sequence ID" value="NZ_RBWY01000001.1"/>
</dbReference>
<comment type="similarity">
    <text evidence="1 2">Belongs to the UPF0102 family.</text>
</comment>
<evidence type="ECO:0000313" key="4">
    <source>
        <dbReference type="Proteomes" id="UP000278542"/>
    </source>
</evidence>
<dbReference type="NCBIfam" id="NF009150">
    <property type="entry name" value="PRK12497.1-3"/>
    <property type="match status" value="1"/>
</dbReference>
<keyword evidence="4" id="KW-1185">Reference proteome</keyword>
<dbReference type="EMBL" id="RBWY01000001">
    <property type="protein sequence ID" value="RKS86809.1"/>
    <property type="molecule type" value="Genomic_DNA"/>
</dbReference>
<dbReference type="InterPro" id="IPR003509">
    <property type="entry name" value="UPF0102_YraN-like"/>
</dbReference>
<evidence type="ECO:0000256" key="2">
    <source>
        <dbReference type="HAMAP-Rule" id="MF_00048"/>
    </source>
</evidence>
<dbReference type="GO" id="GO:0004519">
    <property type="term" value="F:endonuclease activity"/>
    <property type="evidence" value="ECO:0007669"/>
    <property type="project" value="UniProtKB-KW"/>
</dbReference>
<evidence type="ECO:0000313" key="3">
    <source>
        <dbReference type="EMBL" id="RKS86809.1"/>
    </source>
</evidence>
<dbReference type="InterPro" id="IPR011335">
    <property type="entry name" value="Restrct_endonuc-II-like"/>
</dbReference>
<keyword evidence="3" id="KW-0540">Nuclease</keyword>